<gene>
    <name evidence="1" type="ORF">GM418_15110</name>
</gene>
<dbReference type="AlphaFoldDB" id="A0A6I6JV31"/>
<keyword evidence="2" id="KW-1185">Reference proteome</keyword>
<organism evidence="1 2">
    <name type="scientific">Maribellus comscasis</name>
    <dbReference type="NCBI Taxonomy" id="2681766"/>
    <lineage>
        <taxon>Bacteria</taxon>
        <taxon>Pseudomonadati</taxon>
        <taxon>Bacteroidota</taxon>
        <taxon>Bacteroidia</taxon>
        <taxon>Marinilabiliales</taxon>
        <taxon>Prolixibacteraceae</taxon>
        <taxon>Maribellus</taxon>
    </lineage>
</organism>
<evidence type="ECO:0000313" key="2">
    <source>
        <dbReference type="Proteomes" id="UP000428260"/>
    </source>
</evidence>
<dbReference type="EMBL" id="CP046401">
    <property type="protein sequence ID" value="QGY44950.1"/>
    <property type="molecule type" value="Genomic_DNA"/>
</dbReference>
<dbReference type="Proteomes" id="UP000428260">
    <property type="component" value="Chromosome"/>
</dbReference>
<protein>
    <recommendedName>
        <fullName evidence="3">Tetratricopeptide repeat protein</fullName>
    </recommendedName>
</protein>
<dbReference type="KEGG" id="mcos:GM418_15110"/>
<reference evidence="1 2" key="1">
    <citation type="submission" date="2019-11" db="EMBL/GenBank/DDBJ databases">
        <authorList>
            <person name="Zheng R.K."/>
            <person name="Sun C.M."/>
        </authorList>
    </citation>
    <scope>NUCLEOTIDE SEQUENCE [LARGE SCALE GENOMIC DNA]</scope>
    <source>
        <strain evidence="1 2">WC007</strain>
    </source>
</reference>
<evidence type="ECO:0008006" key="3">
    <source>
        <dbReference type="Google" id="ProtNLM"/>
    </source>
</evidence>
<proteinExistence type="predicted"/>
<sequence length="278" mass="31425">MIRLTKTTLLLCFILFFHVGNTQNLFNTENLRKFAAYLQDTRQYDLAASEYERILSITPEDVTVYPELLTAYRLGNNCQNSFQTLETLKVNRFFGNSQVASEYLKLTLTCNCCYEQPLFAEALSSLNATDRAFYQLGHYIFSEKKDALISFTASNADILNNNFPDIFSNALDIQMMKEKSPFVAASMSAIIPGSGKAYSGYWGDAVMSLLFVSTNAWLSYQGFKKKGVKSATGWIFGSISFGFYSGNIWGSAKAAKNHNKAAYNKLYNEAKNNYYKRF</sequence>
<dbReference type="RefSeq" id="WP_158867745.1">
    <property type="nucleotide sequence ID" value="NZ_CP046401.1"/>
</dbReference>
<evidence type="ECO:0000313" key="1">
    <source>
        <dbReference type="EMBL" id="QGY44950.1"/>
    </source>
</evidence>
<name>A0A6I6JV31_9BACT</name>
<accession>A0A6I6JV31</accession>